<dbReference type="EMBL" id="LR215067">
    <property type="protein sequence ID" value="VEV57277.1"/>
    <property type="molecule type" value="Genomic_DNA"/>
</dbReference>
<organism evidence="2 3">
    <name type="scientific">Plasmodium vinckei vinckei</name>
    <dbReference type="NCBI Taxonomy" id="54757"/>
    <lineage>
        <taxon>Eukaryota</taxon>
        <taxon>Sar</taxon>
        <taxon>Alveolata</taxon>
        <taxon>Apicomplexa</taxon>
        <taxon>Aconoidasida</taxon>
        <taxon>Haemosporida</taxon>
        <taxon>Plasmodiidae</taxon>
        <taxon>Plasmodium</taxon>
        <taxon>Plasmodium (Vinckeia)</taxon>
    </lineage>
</organism>
<evidence type="ECO:0000313" key="2">
    <source>
        <dbReference type="EMBL" id="VEV57277.1"/>
    </source>
</evidence>
<dbReference type="Proteomes" id="UP000290582">
    <property type="component" value="Chromosome PVVCY_11"/>
</dbReference>
<feature type="region of interest" description="Disordered" evidence="1">
    <location>
        <begin position="344"/>
        <end position="389"/>
    </location>
</feature>
<dbReference type="AlphaFoldDB" id="A0A449BUX4"/>
<dbReference type="VEuPathDB" id="PlasmoDB:PVVCY_1101590"/>
<evidence type="ECO:0000313" key="3">
    <source>
        <dbReference type="Proteomes" id="UP000290582"/>
    </source>
</evidence>
<dbReference type="RefSeq" id="XP_008624437.2">
    <property type="nucleotide sequence ID" value="XM_008626215.2"/>
</dbReference>
<protein>
    <submittedName>
        <fullName evidence="2">Uncharacterized protein</fullName>
    </submittedName>
</protein>
<dbReference type="GeneID" id="19960765"/>
<dbReference type="OrthoDB" id="383414at2759"/>
<name>A0A449BUX4_PLAVN</name>
<reference evidence="2 3" key="1">
    <citation type="submission" date="2019-01" db="EMBL/GenBank/DDBJ databases">
        <authorList>
            <person name="Ramaprasad A."/>
        </authorList>
    </citation>
    <scope>NUCLEOTIDE SEQUENCE [LARGE SCALE GENOMIC DNA]</scope>
</reference>
<sequence length="716" mass="84215">MNSLKKKKQNILWGKKWRNLMQQKAIKDEMNKQLKVSLEKQKQEEEEKECTFKPQTLWNQSFKKTISFVDEFFVKLKPYIEQQQMYLNHLKELEVDDQIFAEKIKEELRLMLSKAIDKEIMETIIEGYKGIRTRGMNKMKREKLDILSKMIKLEREYNCFMAKENVDKKDLEECGFDCDLAAKLRNDILKDSLCPNSLRDFAKIRQEINKVLEEELRIRENEKEFVEEDAHSNEQISSYVEKNEILSDNEELNNSVTISNNDIAGQVVENRNTIHDDTNNINGHKQNNYNFINANTEIGINDKQNNNTVYMTGEYFLNRKEEKIINNLQTEYINGYNNINRSENGHNNINRSENGHNNINRSENGHNNINRSENGHNNINRSENGHNNINRSENEHAQIYYKNNAHNIPYLSNNNLINNERKEIKRENGNTNIMNSSGNMKIQNNDWNKNSGIHTKNVYLNENYMNMLNIQNGNEYVSSLKRDPNSMNVFITKNNGRNNKSQNYLNGAGNSNFGQANELKYGNKYSGYTNEKEKYVKTNSNTNQLQKNKFMNKNYNPVSFNFNQYTNNTQNKNMIKNKQIYIPQNINKENDIFINDSKLKYPNSLNNNNVYAQENAQFKNTRYIDKNLYSIKNINKFYDFYNEKVTNIKGVSTNIPTSDKIMYGLDTYYTNMNPKNKVMLPNLSENTSLPGNGYFRTNEGNIKKQTIFPNFHYKNN</sequence>
<accession>A0A449BUX4</accession>
<proteinExistence type="predicted"/>
<gene>
    <name evidence="2" type="ORF">PVVCY_1101590</name>
</gene>
<dbReference type="KEGG" id="pvv:PVVCY_1101590"/>
<evidence type="ECO:0000256" key="1">
    <source>
        <dbReference type="SAM" id="MobiDB-lite"/>
    </source>
</evidence>